<evidence type="ECO:0000256" key="1">
    <source>
        <dbReference type="ARBA" id="ARBA00022729"/>
    </source>
</evidence>
<dbReference type="SUPFAM" id="SSF49562">
    <property type="entry name" value="C2 domain (Calcium/lipid-binding domain, CaLB)"/>
    <property type="match status" value="1"/>
</dbReference>
<evidence type="ECO:0000313" key="4">
    <source>
        <dbReference type="Proteomes" id="UP001356427"/>
    </source>
</evidence>
<dbReference type="Proteomes" id="UP001356427">
    <property type="component" value="Unassembled WGS sequence"/>
</dbReference>
<keyword evidence="1" id="KW-0732">Signal</keyword>
<sequence>MKLEVWDKDVSADDHPGTCSTTVTDGAHSMERFLGQRTLNCSYSETAALERREGQCTMASLSLSLGLLVLCTLALVQCGPYDDRVRVWGISATNLKGDLLSQPDPYVKVWCGPAFGGMSSILKNQANPNWPGEFNFLDIIDDSVLKLEVWDDNVGPDERLGTCTTTIYPGTHIETCHLKKGTVYYTYTYQKDHQQQNDD</sequence>
<dbReference type="GO" id="GO:0001771">
    <property type="term" value="P:immunological synapse formation"/>
    <property type="evidence" value="ECO:0007669"/>
    <property type="project" value="TreeGrafter"/>
</dbReference>
<dbReference type="GO" id="GO:0051607">
    <property type="term" value="P:defense response to virus"/>
    <property type="evidence" value="ECO:0007669"/>
    <property type="project" value="TreeGrafter"/>
</dbReference>
<proteinExistence type="predicted"/>
<dbReference type="GO" id="GO:0022829">
    <property type="term" value="F:wide pore channel activity"/>
    <property type="evidence" value="ECO:0007669"/>
    <property type="project" value="TreeGrafter"/>
</dbReference>
<accession>A0AAN8LBL5</accession>
<dbReference type="AlphaFoldDB" id="A0AAN8LBL5"/>
<protein>
    <recommendedName>
        <fullName evidence="2">C2 domain-containing protein</fullName>
    </recommendedName>
</protein>
<evidence type="ECO:0000313" key="3">
    <source>
        <dbReference type="EMBL" id="KAK6305984.1"/>
    </source>
</evidence>
<dbReference type="PANTHER" id="PTHR46096">
    <property type="entry name" value="PERFORIN-1"/>
    <property type="match status" value="1"/>
</dbReference>
<organism evidence="3 4">
    <name type="scientific">Coregonus suidteri</name>
    <dbReference type="NCBI Taxonomy" id="861788"/>
    <lineage>
        <taxon>Eukaryota</taxon>
        <taxon>Metazoa</taxon>
        <taxon>Chordata</taxon>
        <taxon>Craniata</taxon>
        <taxon>Vertebrata</taxon>
        <taxon>Euteleostomi</taxon>
        <taxon>Actinopterygii</taxon>
        <taxon>Neopterygii</taxon>
        <taxon>Teleostei</taxon>
        <taxon>Protacanthopterygii</taxon>
        <taxon>Salmoniformes</taxon>
        <taxon>Salmonidae</taxon>
        <taxon>Coregoninae</taxon>
        <taxon>Coregonus</taxon>
    </lineage>
</organism>
<keyword evidence="4" id="KW-1185">Reference proteome</keyword>
<dbReference type="InterPro" id="IPR035892">
    <property type="entry name" value="C2_domain_sf"/>
</dbReference>
<dbReference type="Gene3D" id="2.60.40.150">
    <property type="entry name" value="C2 domain"/>
    <property type="match status" value="1"/>
</dbReference>
<reference evidence="3 4" key="1">
    <citation type="submission" date="2021-04" db="EMBL/GenBank/DDBJ databases">
        <authorList>
            <person name="De Guttry C."/>
            <person name="Zahm M."/>
            <person name="Klopp C."/>
            <person name="Cabau C."/>
            <person name="Louis A."/>
            <person name="Berthelot C."/>
            <person name="Parey E."/>
            <person name="Roest Crollius H."/>
            <person name="Montfort J."/>
            <person name="Robinson-Rechavi M."/>
            <person name="Bucao C."/>
            <person name="Bouchez O."/>
            <person name="Gislard M."/>
            <person name="Lluch J."/>
            <person name="Milhes M."/>
            <person name="Lampietro C."/>
            <person name="Lopez Roques C."/>
            <person name="Donnadieu C."/>
            <person name="Braasch I."/>
            <person name="Desvignes T."/>
            <person name="Postlethwait J."/>
            <person name="Bobe J."/>
            <person name="Wedekind C."/>
            <person name="Guiguen Y."/>
        </authorList>
    </citation>
    <scope>NUCLEOTIDE SEQUENCE [LARGE SCALE GENOMIC DNA]</scope>
    <source>
        <strain evidence="3">Cs_M1</strain>
        <tissue evidence="3">Blood</tissue>
    </source>
</reference>
<comment type="caution">
    <text evidence="3">The sequence shown here is derived from an EMBL/GenBank/DDBJ whole genome shotgun (WGS) entry which is preliminary data.</text>
</comment>
<dbReference type="InterPro" id="IPR000008">
    <property type="entry name" value="C2_dom"/>
</dbReference>
<name>A0AAN8LBL5_9TELE</name>
<dbReference type="SMART" id="SM00239">
    <property type="entry name" value="C2"/>
    <property type="match status" value="1"/>
</dbReference>
<dbReference type="EMBL" id="JAGTTL010000021">
    <property type="protein sequence ID" value="KAK6305984.1"/>
    <property type="molecule type" value="Genomic_DNA"/>
</dbReference>
<dbReference type="Pfam" id="PF00168">
    <property type="entry name" value="C2"/>
    <property type="match status" value="1"/>
</dbReference>
<dbReference type="PROSITE" id="PS50004">
    <property type="entry name" value="C2"/>
    <property type="match status" value="1"/>
</dbReference>
<dbReference type="PANTHER" id="PTHR46096:SF3">
    <property type="entry name" value="PERFORIN-1"/>
    <property type="match status" value="1"/>
</dbReference>
<dbReference type="InterPro" id="IPR052784">
    <property type="entry name" value="Perforin-1_pore-forming"/>
</dbReference>
<dbReference type="GO" id="GO:0001913">
    <property type="term" value="P:T cell mediated cytotoxicity"/>
    <property type="evidence" value="ECO:0007669"/>
    <property type="project" value="TreeGrafter"/>
</dbReference>
<evidence type="ECO:0000259" key="2">
    <source>
        <dbReference type="PROSITE" id="PS50004"/>
    </source>
</evidence>
<feature type="domain" description="C2" evidence="2">
    <location>
        <begin position="64"/>
        <end position="180"/>
    </location>
</feature>
<gene>
    <name evidence="3" type="ORF">J4Q44_G00229090</name>
</gene>
<dbReference type="GO" id="GO:0016020">
    <property type="term" value="C:membrane"/>
    <property type="evidence" value="ECO:0007669"/>
    <property type="project" value="TreeGrafter"/>
</dbReference>